<dbReference type="Pfam" id="PF01242">
    <property type="entry name" value="PTPS"/>
    <property type="match status" value="1"/>
</dbReference>
<dbReference type="UniPathway" id="UPA00391"/>
<dbReference type="RefSeq" id="WP_132115732.1">
    <property type="nucleotide sequence ID" value="NZ_SMJU01000004.1"/>
</dbReference>
<comment type="pathway">
    <text evidence="2">Purine metabolism; 7-cyano-7-deazaguanine biosynthesis.</text>
</comment>
<keyword evidence="12" id="KW-1185">Reference proteome</keyword>
<evidence type="ECO:0000256" key="9">
    <source>
        <dbReference type="ARBA" id="ARBA00031449"/>
    </source>
</evidence>
<evidence type="ECO:0000256" key="2">
    <source>
        <dbReference type="ARBA" id="ARBA00005061"/>
    </source>
</evidence>
<comment type="similarity">
    <text evidence="3">Belongs to the PTPS family. QueD subfamily.</text>
</comment>
<dbReference type="EMBL" id="SMJU01000004">
    <property type="protein sequence ID" value="TDB66761.1"/>
    <property type="molecule type" value="Genomic_DNA"/>
</dbReference>
<evidence type="ECO:0000256" key="1">
    <source>
        <dbReference type="ARBA" id="ARBA00001947"/>
    </source>
</evidence>
<evidence type="ECO:0000256" key="8">
    <source>
        <dbReference type="ARBA" id="ARBA00023239"/>
    </source>
</evidence>
<evidence type="ECO:0000256" key="6">
    <source>
        <dbReference type="ARBA" id="ARBA00022723"/>
    </source>
</evidence>
<evidence type="ECO:0000256" key="4">
    <source>
        <dbReference type="ARBA" id="ARBA00012982"/>
    </source>
</evidence>
<evidence type="ECO:0000256" key="5">
    <source>
        <dbReference type="ARBA" id="ARBA00018141"/>
    </source>
</evidence>
<evidence type="ECO:0000256" key="7">
    <source>
        <dbReference type="ARBA" id="ARBA00022833"/>
    </source>
</evidence>
<dbReference type="InterPro" id="IPR007115">
    <property type="entry name" value="6-PTP_synth/QueD"/>
</dbReference>
<dbReference type="Proteomes" id="UP000295706">
    <property type="component" value="Unassembled WGS sequence"/>
</dbReference>
<evidence type="ECO:0000313" key="11">
    <source>
        <dbReference type="EMBL" id="TDB66761.1"/>
    </source>
</evidence>
<name>A0A4R4KJR7_9BACT</name>
<comment type="cofactor">
    <cofactor evidence="1">
        <name>Zn(2+)</name>
        <dbReference type="ChEBI" id="CHEBI:29105"/>
    </cofactor>
</comment>
<protein>
    <recommendedName>
        <fullName evidence="5">6-carboxy-5,6,7,8-tetrahydropterin synthase</fullName>
        <ecNumber evidence="4">4.1.2.50</ecNumber>
    </recommendedName>
    <alternativeName>
        <fullName evidence="9">Queuosine biosynthesis protein QueD</fullName>
    </alternativeName>
</protein>
<dbReference type="Gene3D" id="3.30.479.10">
    <property type="entry name" value="6-pyruvoyl tetrahydropterin synthase/QueD"/>
    <property type="match status" value="1"/>
</dbReference>
<dbReference type="SUPFAM" id="SSF55620">
    <property type="entry name" value="Tetrahydrobiopterin biosynthesis enzymes-like"/>
    <property type="match status" value="1"/>
</dbReference>
<keyword evidence="6" id="KW-0479">Metal-binding</keyword>
<sequence>MIYVTRKEHFNAAHRLYNPAWSEEKNQEVFGPCANRNFHGHNFELIVTVKGTPDPDTGFVIDLKVLGELIKKHVVDKVDHRNLNLDVDFMEGKMASCEIFVMEIWKILAPIITEKAPAAHLHYIKLVETPKNFVEYYGE</sequence>
<proteinExistence type="inferred from homology"/>
<dbReference type="FunFam" id="3.30.479.10:FF:000003">
    <property type="entry name" value="6-pyruvoyl tetrahydrobiopterin synthase"/>
    <property type="match status" value="1"/>
</dbReference>
<comment type="catalytic activity">
    <reaction evidence="10">
        <text>7,8-dihydroneopterin 3'-triphosphate + H2O = 6-carboxy-5,6,7,8-tetrahydropterin + triphosphate + acetaldehyde + 2 H(+)</text>
        <dbReference type="Rhea" id="RHEA:27966"/>
        <dbReference type="ChEBI" id="CHEBI:15343"/>
        <dbReference type="ChEBI" id="CHEBI:15377"/>
        <dbReference type="ChEBI" id="CHEBI:15378"/>
        <dbReference type="ChEBI" id="CHEBI:18036"/>
        <dbReference type="ChEBI" id="CHEBI:58462"/>
        <dbReference type="ChEBI" id="CHEBI:61032"/>
        <dbReference type="EC" id="4.1.2.50"/>
    </reaction>
</comment>
<accession>A0A4R4KJR7</accession>
<keyword evidence="8" id="KW-0456">Lyase</keyword>
<dbReference type="PANTHER" id="PTHR12589">
    <property type="entry name" value="PYRUVOYL TETRAHYDROBIOPTERIN SYNTHASE"/>
    <property type="match status" value="1"/>
</dbReference>
<evidence type="ECO:0000313" key="12">
    <source>
        <dbReference type="Proteomes" id="UP000295706"/>
    </source>
</evidence>
<comment type="caution">
    <text evidence="11">The sequence shown here is derived from an EMBL/GenBank/DDBJ whole genome shotgun (WGS) entry which is preliminary data.</text>
</comment>
<dbReference type="OrthoDB" id="9804698at2"/>
<evidence type="ECO:0000256" key="10">
    <source>
        <dbReference type="ARBA" id="ARBA00048807"/>
    </source>
</evidence>
<dbReference type="GO" id="GO:0070497">
    <property type="term" value="F:6-carboxytetrahydropterin synthase activity"/>
    <property type="evidence" value="ECO:0007669"/>
    <property type="project" value="UniProtKB-EC"/>
</dbReference>
<organism evidence="11 12">
    <name type="scientific">Arundinibacter roseus</name>
    <dbReference type="NCBI Taxonomy" id="2070510"/>
    <lineage>
        <taxon>Bacteria</taxon>
        <taxon>Pseudomonadati</taxon>
        <taxon>Bacteroidota</taxon>
        <taxon>Cytophagia</taxon>
        <taxon>Cytophagales</taxon>
        <taxon>Spirosomataceae</taxon>
        <taxon>Arundinibacter</taxon>
    </lineage>
</organism>
<dbReference type="GO" id="GO:0046872">
    <property type="term" value="F:metal ion binding"/>
    <property type="evidence" value="ECO:0007669"/>
    <property type="project" value="UniProtKB-KW"/>
</dbReference>
<keyword evidence="7" id="KW-0862">Zinc</keyword>
<dbReference type="EC" id="4.1.2.50" evidence="4"/>
<dbReference type="InterPro" id="IPR038418">
    <property type="entry name" value="6-PTP_synth/QueD_sf"/>
</dbReference>
<evidence type="ECO:0000256" key="3">
    <source>
        <dbReference type="ARBA" id="ARBA00008900"/>
    </source>
</evidence>
<dbReference type="AlphaFoldDB" id="A0A4R4KJR7"/>
<dbReference type="PANTHER" id="PTHR12589:SF7">
    <property type="entry name" value="6-PYRUVOYL TETRAHYDROBIOPTERIN SYNTHASE"/>
    <property type="match status" value="1"/>
</dbReference>
<gene>
    <name evidence="11" type="ORF">EZE20_06445</name>
</gene>
<reference evidence="11 12" key="1">
    <citation type="submission" date="2019-02" db="EMBL/GenBank/DDBJ databases">
        <title>Arundinibacter roseus gen. nov., sp. nov., a new member of the family Cytophagaceae.</title>
        <authorList>
            <person name="Szuroczki S."/>
            <person name="Khayer B."/>
            <person name="Sproer C."/>
            <person name="Toumi M."/>
            <person name="Szabo A."/>
            <person name="Felfoldi T."/>
            <person name="Schumann P."/>
            <person name="Toth E."/>
        </authorList>
    </citation>
    <scope>NUCLEOTIDE SEQUENCE [LARGE SCALE GENOMIC DNA]</scope>
    <source>
        <strain evidence="11 12">DMA-k-7a</strain>
    </source>
</reference>